<reference evidence="3 4" key="1">
    <citation type="submission" date="2020-04" db="EMBL/GenBank/DDBJ databases">
        <authorList>
            <person name="Depoorter E."/>
        </authorList>
    </citation>
    <scope>NUCLEOTIDE SEQUENCE [LARGE SCALE GENOMIC DNA]</scope>
    <source>
        <strain evidence="3 4">BCC0132</strain>
    </source>
</reference>
<accession>A0A6J5JPF7</accession>
<dbReference type="AlphaFoldDB" id="A0A6J5JPF7"/>
<keyword evidence="2" id="KW-0732">Signal</keyword>
<feature type="chain" id="PRO_5027102226" description="Lipoprotein" evidence="2">
    <location>
        <begin position="23"/>
        <end position="52"/>
    </location>
</feature>
<feature type="region of interest" description="Disordered" evidence="1">
    <location>
        <begin position="25"/>
        <end position="52"/>
    </location>
</feature>
<evidence type="ECO:0000313" key="4">
    <source>
        <dbReference type="Proteomes" id="UP000494322"/>
    </source>
</evidence>
<dbReference type="EMBL" id="CABWIK020000044">
    <property type="protein sequence ID" value="CAB3973055.1"/>
    <property type="molecule type" value="Genomic_DNA"/>
</dbReference>
<evidence type="ECO:0000313" key="3">
    <source>
        <dbReference type="EMBL" id="CAB3973055.1"/>
    </source>
</evidence>
<proteinExistence type="predicted"/>
<dbReference type="Proteomes" id="UP000494322">
    <property type="component" value="Unassembled WGS sequence"/>
</dbReference>
<protein>
    <recommendedName>
        <fullName evidence="5">Lipoprotein</fullName>
    </recommendedName>
</protein>
<organism evidence="3 4">
    <name type="scientific">Burkholderia cenocepacia</name>
    <dbReference type="NCBI Taxonomy" id="95486"/>
    <lineage>
        <taxon>Bacteria</taxon>
        <taxon>Pseudomonadati</taxon>
        <taxon>Pseudomonadota</taxon>
        <taxon>Betaproteobacteria</taxon>
        <taxon>Burkholderiales</taxon>
        <taxon>Burkholderiaceae</taxon>
        <taxon>Burkholderia</taxon>
        <taxon>Burkholderia cepacia complex</taxon>
    </lineage>
</organism>
<feature type="signal peptide" evidence="2">
    <location>
        <begin position="1"/>
        <end position="22"/>
    </location>
</feature>
<evidence type="ECO:0008006" key="5">
    <source>
        <dbReference type="Google" id="ProtNLM"/>
    </source>
</evidence>
<dbReference type="RefSeq" id="WP_175240184.1">
    <property type="nucleotide sequence ID" value="NZ_CABWIK020000044.1"/>
</dbReference>
<evidence type="ECO:0000256" key="1">
    <source>
        <dbReference type="SAM" id="MobiDB-lite"/>
    </source>
</evidence>
<sequence>MNASRVILALAAAFAVSGNAVACDDPDHDAPAAQQQTSDHANDQASAEAAGH</sequence>
<name>A0A6J5JPF7_9BURK</name>
<evidence type="ECO:0000256" key="2">
    <source>
        <dbReference type="SAM" id="SignalP"/>
    </source>
</evidence>
<gene>
    <name evidence="3" type="ORF">BCO9919_05578</name>
</gene>